<evidence type="ECO:0000256" key="6">
    <source>
        <dbReference type="ARBA" id="ARBA00022989"/>
    </source>
</evidence>
<keyword evidence="5 10" id="KW-0812">Transmembrane</keyword>
<feature type="transmembrane region" description="Helical" evidence="10">
    <location>
        <begin position="12"/>
        <end position="35"/>
    </location>
</feature>
<comment type="function">
    <text evidence="10">Channel that opens in response to stretch forces in the membrane lipid bilayer. May participate in the regulation of osmotic pressure changes within the cell.</text>
</comment>
<proteinExistence type="inferred from homology"/>
<evidence type="ECO:0000256" key="3">
    <source>
        <dbReference type="ARBA" id="ARBA00022448"/>
    </source>
</evidence>
<evidence type="ECO:0000256" key="2">
    <source>
        <dbReference type="ARBA" id="ARBA00007254"/>
    </source>
</evidence>
<dbReference type="NCBIfam" id="NF001843">
    <property type="entry name" value="PRK00567.1-4"/>
    <property type="match status" value="1"/>
</dbReference>
<keyword evidence="8 10" id="KW-0472">Membrane</keyword>
<dbReference type="PANTHER" id="PTHR30266:SF2">
    <property type="entry name" value="LARGE-CONDUCTANCE MECHANOSENSITIVE CHANNEL"/>
    <property type="match status" value="1"/>
</dbReference>
<dbReference type="PANTHER" id="PTHR30266">
    <property type="entry name" value="MECHANOSENSITIVE CHANNEL MSCL"/>
    <property type="match status" value="1"/>
</dbReference>
<keyword evidence="6 10" id="KW-1133">Transmembrane helix</keyword>
<comment type="similarity">
    <text evidence="2 10">Belongs to the MscL family.</text>
</comment>
<gene>
    <name evidence="10 11" type="primary">mscL</name>
    <name evidence="11" type="ORF">K8I29_13035</name>
</gene>
<evidence type="ECO:0000256" key="8">
    <source>
        <dbReference type="ARBA" id="ARBA00023136"/>
    </source>
</evidence>
<dbReference type="PRINTS" id="PR01264">
    <property type="entry name" value="MECHCHANNEL"/>
</dbReference>
<keyword evidence="7 10" id="KW-0406">Ion transport</keyword>
<comment type="subunit">
    <text evidence="10">Homopentamer.</text>
</comment>
<dbReference type="PROSITE" id="PS01327">
    <property type="entry name" value="MSCL"/>
    <property type="match status" value="1"/>
</dbReference>
<keyword evidence="3 10" id="KW-0813">Transport</keyword>
<sequence length="149" mass="16059">MFKEFREFAVKGNVIDMAVGIIIGAAFTTIVNSFVADILMPPIGLLLGNVDFQNFFLLLKEGKTAGPYGSLAEAKTAGAVTLNYGLFVNALISFLIVAFAVFLLVRTINNLRRQAETPPAALSTKECPYCLSVIPVKAVRCAHCTSDIK</sequence>
<dbReference type="Pfam" id="PF01741">
    <property type="entry name" value="MscL"/>
    <property type="match status" value="1"/>
</dbReference>
<dbReference type="EMBL" id="JAIOIV010000105">
    <property type="protein sequence ID" value="MBZ0157123.1"/>
    <property type="molecule type" value="Genomic_DNA"/>
</dbReference>
<evidence type="ECO:0000256" key="4">
    <source>
        <dbReference type="ARBA" id="ARBA00022475"/>
    </source>
</evidence>
<dbReference type="NCBIfam" id="TIGR00220">
    <property type="entry name" value="mscL"/>
    <property type="match status" value="1"/>
</dbReference>
<evidence type="ECO:0000256" key="7">
    <source>
        <dbReference type="ARBA" id="ARBA00023065"/>
    </source>
</evidence>
<dbReference type="InterPro" id="IPR001185">
    <property type="entry name" value="MS_channel"/>
</dbReference>
<feature type="transmembrane region" description="Helical" evidence="10">
    <location>
        <begin position="84"/>
        <end position="105"/>
    </location>
</feature>
<dbReference type="AlphaFoldDB" id="A0A953J660"/>
<dbReference type="HAMAP" id="MF_00115">
    <property type="entry name" value="MscL"/>
    <property type="match status" value="1"/>
</dbReference>
<reference evidence="11" key="1">
    <citation type="journal article" date="2021" name="bioRxiv">
        <title>Unraveling nitrogen, sulfur and carbon metabolic pathways and microbial community transcriptional responses to substrate deprivation and toxicity stresses in a bioreactor mimicking anoxic brackish coastal sediment conditions.</title>
        <authorList>
            <person name="Martins P.D."/>
            <person name="Echeveste M.J."/>
            <person name="Arshad A."/>
            <person name="Kurth J."/>
            <person name="Ouboter H."/>
            <person name="Jetten M.S.M."/>
            <person name="Welte C.U."/>
        </authorList>
    </citation>
    <scope>NUCLEOTIDE SEQUENCE</scope>
    <source>
        <strain evidence="11">MAG_39</strain>
    </source>
</reference>
<dbReference type="InterPro" id="IPR036019">
    <property type="entry name" value="MscL_channel"/>
</dbReference>
<evidence type="ECO:0000256" key="10">
    <source>
        <dbReference type="HAMAP-Rule" id="MF_00115"/>
    </source>
</evidence>
<comment type="subcellular location">
    <subcellularLocation>
        <location evidence="1 10">Cell membrane</location>
        <topology evidence="1 10">Multi-pass membrane protein</topology>
    </subcellularLocation>
</comment>
<keyword evidence="4 10" id="KW-1003">Cell membrane</keyword>
<dbReference type="Gene3D" id="1.10.1200.120">
    <property type="entry name" value="Large-conductance mechanosensitive channel, MscL, domain 1"/>
    <property type="match status" value="1"/>
</dbReference>
<accession>A0A953J660</accession>
<evidence type="ECO:0000256" key="1">
    <source>
        <dbReference type="ARBA" id="ARBA00004651"/>
    </source>
</evidence>
<comment type="caution">
    <text evidence="11">The sequence shown here is derived from an EMBL/GenBank/DDBJ whole genome shotgun (WGS) entry which is preliminary data.</text>
</comment>
<dbReference type="GO" id="GO:0008381">
    <property type="term" value="F:mechanosensitive monoatomic ion channel activity"/>
    <property type="evidence" value="ECO:0007669"/>
    <property type="project" value="UniProtKB-UniRule"/>
</dbReference>
<organism evidence="11 12">
    <name type="scientific">Candidatus Nitrobium versatile</name>
    <dbReference type="NCBI Taxonomy" id="2884831"/>
    <lineage>
        <taxon>Bacteria</taxon>
        <taxon>Pseudomonadati</taxon>
        <taxon>Nitrospirota</taxon>
        <taxon>Nitrospiria</taxon>
        <taxon>Nitrospirales</taxon>
        <taxon>Nitrospiraceae</taxon>
        <taxon>Candidatus Nitrobium</taxon>
    </lineage>
</organism>
<dbReference type="GO" id="GO:0005886">
    <property type="term" value="C:plasma membrane"/>
    <property type="evidence" value="ECO:0007669"/>
    <property type="project" value="UniProtKB-SubCell"/>
</dbReference>
<evidence type="ECO:0000313" key="11">
    <source>
        <dbReference type="EMBL" id="MBZ0157123.1"/>
    </source>
</evidence>
<dbReference type="InterPro" id="IPR037673">
    <property type="entry name" value="MSC/AndL"/>
</dbReference>
<evidence type="ECO:0000256" key="9">
    <source>
        <dbReference type="ARBA" id="ARBA00023303"/>
    </source>
</evidence>
<dbReference type="Proteomes" id="UP000705867">
    <property type="component" value="Unassembled WGS sequence"/>
</dbReference>
<evidence type="ECO:0000256" key="5">
    <source>
        <dbReference type="ARBA" id="ARBA00022692"/>
    </source>
</evidence>
<keyword evidence="9 10" id="KW-0407">Ion channel</keyword>
<dbReference type="SUPFAM" id="SSF81330">
    <property type="entry name" value="Gated mechanosensitive channel"/>
    <property type="match status" value="1"/>
</dbReference>
<name>A0A953J660_9BACT</name>
<reference evidence="11" key="2">
    <citation type="submission" date="2021-08" db="EMBL/GenBank/DDBJ databases">
        <authorList>
            <person name="Dalcin Martins P."/>
        </authorList>
    </citation>
    <scope>NUCLEOTIDE SEQUENCE</scope>
    <source>
        <strain evidence="11">MAG_39</strain>
    </source>
</reference>
<protein>
    <recommendedName>
        <fullName evidence="10">Large-conductance mechanosensitive channel</fullName>
    </recommendedName>
</protein>
<evidence type="ECO:0000313" key="12">
    <source>
        <dbReference type="Proteomes" id="UP000705867"/>
    </source>
</evidence>
<dbReference type="InterPro" id="IPR019823">
    <property type="entry name" value="Mechanosensitive_channel_CS"/>
</dbReference>